<dbReference type="EMBL" id="FNOM01000009">
    <property type="protein sequence ID" value="SDX53568.1"/>
    <property type="molecule type" value="Genomic_DNA"/>
</dbReference>
<keyword evidence="3" id="KW-1185">Reference proteome</keyword>
<evidence type="ECO:0000313" key="2">
    <source>
        <dbReference type="EMBL" id="SDX53568.1"/>
    </source>
</evidence>
<proteinExistence type="predicted"/>
<evidence type="ECO:0000256" key="1">
    <source>
        <dbReference type="SAM" id="SignalP"/>
    </source>
</evidence>
<accession>A0A1H3CI38</accession>
<reference evidence="2 3" key="1">
    <citation type="submission" date="2016-10" db="EMBL/GenBank/DDBJ databases">
        <authorList>
            <person name="de Groot N.N."/>
        </authorList>
    </citation>
    <scope>NUCLEOTIDE SEQUENCE [LARGE SCALE GENOMIC DNA]</scope>
    <source>
        <strain evidence="2 3">CGMCC 1.8894</strain>
    </source>
</reference>
<feature type="chain" id="PRO_5011558499" evidence="1">
    <location>
        <begin position="17"/>
        <end position="100"/>
    </location>
</feature>
<dbReference type="AlphaFoldDB" id="A0A1H3CI38"/>
<dbReference type="Proteomes" id="UP000198539">
    <property type="component" value="Unassembled WGS sequence"/>
</dbReference>
<sequence length="100" mass="10485">MLSQASFLALSVPAAAAEPALNGLRPGCNVSTDPGNGIATCKSCHADGDEDDCSHCFYSSDHQTSGWKPNQSPYIGSLSGNFKYDAWAMRDTGLCHSGIT</sequence>
<keyword evidence="1" id="KW-0732">Signal</keyword>
<gene>
    <name evidence="2" type="ORF">SAMN04488238_109165</name>
</gene>
<protein>
    <submittedName>
        <fullName evidence="2">Uncharacterized protein</fullName>
    </submittedName>
</protein>
<feature type="signal peptide" evidence="1">
    <location>
        <begin position="1"/>
        <end position="16"/>
    </location>
</feature>
<organism evidence="2 3">
    <name type="scientific">Roseicitreum antarcticum</name>
    <dbReference type="NCBI Taxonomy" id="564137"/>
    <lineage>
        <taxon>Bacteria</taxon>
        <taxon>Pseudomonadati</taxon>
        <taxon>Pseudomonadota</taxon>
        <taxon>Alphaproteobacteria</taxon>
        <taxon>Rhodobacterales</taxon>
        <taxon>Paracoccaceae</taxon>
        <taxon>Roseicitreum</taxon>
    </lineage>
</organism>
<evidence type="ECO:0000313" key="3">
    <source>
        <dbReference type="Proteomes" id="UP000198539"/>
    </source>
</evidence>
<name>A0A1H3CI38_9RHOB</name>